<feature type="binding site" evidence="3">
    <location>
        <position position="156"/>
    </location>
    <ligand>
        <name>substrate</name>
    </ligand>
</feature>
<evidence type="ECO:0000259" key="4">
    <source>
        <dbReference type="Pfam" id="PF08450"/>
    </source>
</evidence>
<dbReference type="SUPFAM" id="SSF63829">
    <property type="entry name" value="Calcium-dependent phosphotriesterase"/>
    <property type="match status" value="1"/>
</dbReference>
<dbReference type="InterPro" id="IPR013658">
    <property type="entry name" value="SGL"/>
</dbReference>
<proteinExistence type="predicted"/>
<evidence type="ECO:0000256" key="2">
    <source>
        <dbReference type="PIRSR" id="PIRSR605511-1"/>
    </source>
</evidence>
<dbReference type="PANTHER" id="PTHR47572">
    <property type="entry name" value="LIPOPROTEIN-RELATED"/>
    <property type="match status" value="1"/>
</dbReference>
<protein>
    <submittedName>
        <fullName evidence="5">Gluconolactonase</fullName>
    </submittedName>
</protein>
<dbReference type="PANTHER" id="PTHR47572:SF4">
    <property type="entry name" value="LACTONASE DRP35"/>
    <property type="match status" value="1"/>
</dbReference>
<dbReference type="GO" id="GO:0016787">
    <property type="term" value="F:hydrolase activity"/>
    <property type="evidence" value="ECO:0007669"/>
    <property type="project" value="UniProtKB-KW"/>
</dbReference>
<sequence>MTLIRYLFCTFFVLLSLVSKGQTYPALGRIESVDNSFKKIIDPDQVIQILADSMTWAEGPVWVPEHGFLLCSDPTRNTIYKWSVEDGFQPFLIPSGYTGLHPYSSEPGSNGLLINHMGELVACEHGDRRISKMSLSKGGKVTLADSWNGKRLNSPNDICQHSDGSYFFTDPPYGLPDREKDTIHRGRAEDGVYKITPNGKVEQVISDLQRPNGIAFSPDESVLYVALSDPKKPHLLAYPFHDGKIVGDGKVLFDFTKQFSGEGAVPDGFKVDGQGNIFVGAGKGVAVISKEGKLLGRIYTGVATANCAFGDDNWLYITASNFLLRVKLNTSSR</sequence>
<keyword evidence="3" id="KW-0862">Zinc</keyword>
<comment type="cofactor">
    <cofactor evidence="3">
        <name>Zn(2+)</name>
        <dbReference type="ChEBI" id="CHEBI:29105"/>
    </cofactor>
    <text evidence="3">Binds 1 divalent metal cation per subunit.</text>
</comment>
<feature type="active site" description="Proton donor/acceptor" evidence="2">
    <location>
        <position position="267"/>
    </location>
</feature>
<dbReference type="Pfam" id="PF08450">
    <property type="entry name" value="SGL"/>
    <property type="match status" value="1"/>
</dbReference>
<keyword evidence="1" id="KW-0378">Hydrolase</keyword>
<dbReference type="InterPro" id="IPR051262">
    <property type="entry name" value="SMP-30/CGR1_Lactonase"/>
</dbReference>
<keyword evidence="6" id="KW-1185">Reference proteome</keyword>
<organism evidence="5 6">
    <name type="scientific">Sphingobacterium corticibacter</name>
    <dbReference type="NCBI Taxonomy" id="2171749"/>
    <lineage>
        <taxon>Bacteria</taxon>
        <taxon>Pseudomonadati</taxon>
        <taxon>Bacteroidota</taxon>
        <taxon>Sphingobacteriia</taxon>
        <taxon>Sphingobacteriales</taxon>
        <taxon>Sphingobacteriaceae</taxon>
        <taxon>Sphingobacterium</taxon>
    </lineage>
</organism>
<dbReference type="PRINTS" id="PR01790">
    <property type="entry name" value="SMP30FAMILY"/>
</dbReference>
<accession>A0A2T8HIY4</accession>
<dbReference type="InterPro" id="IPR005511">
    <property type="entry name" value="SMP-30"/>
</dbReference>
<evidence type="ECO:0000256" key="3">
    <source>
        <dbReference type="PIRSR" id="PIRSR605511-2"/>
    </source>
</evidence>
<feature type="domain" description="SMP-30/Gluconolactonase/LRE-like region" evidence="4">
    <location>
        <begin position="56"/>
        <end position="320"/>
    </location>
</feature>
<gene>
    <name evidence="5" type="ORF">DC487_10890</name>
</gene>
<dbReference type="RefSeq" id="WP_116775994.1">
    <property type="nucleotide sequence ID" value="NZ_QDKG01000003.1"/>
</dbReference>
<feature type="binding site" evidence="3">
    <location>
        <position position="212"/>
    </location>
    <ligand>
        <name>a divalent metal cation</name>
        <dbReference type="ChEBI" id="CHEBI:60240"/>
    </ligand>
</feature>
<dbReference type="OrthoDB" id="241638at2"/>
<comment type="caution">
    <text evidence="5">The sequence shown here is derived from an EMBL/GenBank/DDBJ whole genome shotgun (WGS) entry which is preliminary data.</text>
</comment>
<dbReference type="InterPro" id="IPR011042">
    <property type="entry name" value="6-blade_b-propeller_TolB-like"/>
</dbReference>
<dbReference type="Proteomes" id="UP000245627">
    <property type="component" value="Unassembled WGS sequence"/>
</dbReference>
<dbReference type="EMBL" id="QDKG01000003">
    <property type="protein sequence ID" value="PVH25409.1"/>
    <property type="molecule type" value="Genomic_DNA"/>
</dbReference>
<evidence type="ECO:0000256" key="1">
    <source>
        <dbReference type="ARBA" id="ARBA00022801"/>
    </source>
</evidence>
<reference evidence="5 6" key="1">
    <citation type="submission" date="2018-04" db="EMBL/GenBank/DDBJ databases">
        <title>Sphingobacterium cortibacter sp. nov.</title>
        <authorList>
            <person name="Li Y."/>
        </authorList>
    </citation>
    <scope>NUCLEOTIDE SEQUENCE [LARGE SCALE GENOMIC DNA]</scope>
    <source>
        <strain evidence="5 6">2c-3</strain>
    </source>
</reference>
<dbReference type="AlphaFoldDB" id="A0A2T8HIY4"/>
<dbReference type="Gene3D" id="2.120.10.30">
    <property type="entry name" value="TolB, C-terminal domain"/>
    <property type="match status" value="1"/>
</dbReference>
<evidence type="ECO:0000313" key="5">
    <source>
        <dbReference type="EMBL" id="PVH25409.1"/>
    </source>
</evidence>
<keyword evidence="3" id="KW-0479">Metal-binding</keyword>
<feature type="binding site" evidence="3">
    <location>
        <position position="179"/>
    </location>
    <ligand>
        <name>substrate</name>
    </ligand>
</feature>
<dbReference type="GO" id="GO:0046872">
    <property type="term" value="F:metal ion binding"/>
    <property type="evidence" value="ECO:0007669"/>
    <property type="project" value="UniProtKB-KW"/>
</dbReference>
<feature type="binding site" evidence="3">
    <location>
        <position position="58"/>
    </location>
    <ligand>
        <name>a divalent metal cation</name>
        <dbReference type="ChEBI" id="CHEBI:60240"/>
    </ligand>
</feature>
<feature type="binding site" evidence="3">
    <location>
        <position position="267"/>
    </location>
    <ligand>
        <name>a divalent metal cation</name>
        <dbReference type="ChEBI" id="CHEBI:60240"/>
    </ligand>
</feature>
<evidence type="ECO:0000313" key="6">
    <source>
        <dbReference type="Proteomes" id="UP000245627"/>
    </source>
</evidence>
<name>A0A2T8HIY4_9SPHI</name>